<evidence type="ECO:0000256" key="6">
    <source>
        <dbReference type="ARBA" id="ARBA00022683"/>
    </source>
</evidence>
<evidence type="ECO:0000256" key="5">
    <source>
        <dbReference type="ARBA" id="ARBA00022679"/>
    </source>
</evidence>
<evidence type="ECO:0000313" key="11">
    <source>
        <dbReference type="Proteomes" id="UP000014104"/>
    </source>
</evidence>
<accession>A0AAV3IUD8</accession>
<comment type="subcellular location">
    <subcellularLocation>
        <location evidence="1">Cytoplasm</location>
    </subcellularLocation>
</comment>
<dbReference type="RefSeq" id="WP_016181781.1">
    <property type="nucleotide sequence ID" value="NZ_KE136367.1"/>
</dbReference>
<dbReference type="Proteomes" id="UP000014104">
    <property type="component" value="Unassembled WGS sequence"/>
</dbReference>
<dbReference type="EMBL" id="ASWL01000009">
    <property type="protein sequence ID" value="EOU15842.1"/>
    <property type="molecule type" value="Genomic_DNA"/>
</dbReference>
<proteinExistence type="predicted"/>
<evidence type="ECO:0000256" key="3">
    <source>
        <dbReference type="ARBA" id="ARBA00022490"/>
    </source>
</evidence>
<name>A0AAV3IUD8_ENTAV</name>
<dbReference type="PROSITE" id="PS51101">
    <property type="entry name" value="PTS_EIIB_TYPE_4"/>
    <property type="match status" value="1"/>
</dbReference>
<feature type="domain" description="PTS EIIB type-4" evidence="8">
    <location>
        <begin position="1"/>
        <end position="160"/>
    </location>
</feature>
<evidence type="ECO:0000256" key="2">
    <source>
        <dbReference type="ARBA" id="ARBA00022448"/>
    </source>
</evidence>
<dbReference type="Gene3D" id="3.40.35.10">
    <property type="entry name" value="Phosphotransferase system, sorbose subfamily IIB component"/>
    <property type="match status" value="1"/>
</dbReference>
<keyword evidence="11" id="KW-1185">Reference proteome</keyword>
<reference evidence="9 11" key="1">
    <citation type="submission" date="2013-03" db="EMBL/GenBank/DDBJ databases">
        <title>The Genome Sequence of Enterococcus avium ATCC_14025 (Illumina only assembly).</title>
        <authorList>
            <consortium name="The Broad Institute Genomics Platform"/>
            <consortium name="The Broad Institute Genome Sequencing Center for Infectious Disease"/>
            <person name="Earl A."/>
            <person name="Russ C."/>
            <person name="Gilmore M."/>
            <person name="Surin D."/>
            <person name="Walker B."/>
            <person name="Young S."/>
            <person name="Zeng Q."/>
            <person name="Gargeya S."/>
            <person name="Fitzgerald M."/>
            <person name="Haas B."/>
            <person name="Abouelleil A."/>
            <person name="Allen A.W."/>
            <person name="Alvarado L."/>
            <person name="Arachchi H.M."/>
            <person name="Berlin A.M."/>
            <person name="Chapman S.B."/>
            <person name="Gainer-Dewar J."/>
            <person name="Goldberg J."/>
            <person name="Griggs A."/>
            <person name="Gujja S."/>
            <person name="Hansen M."/>
            <person name="Howarth C."/>
            <person name="Imamovic A."/>
            <person name="Ireland A."/>
            <person name="Larimer J."/>
            <person name="McCowan C."/>
            <person name="Murphy C."/>
            <person name="Pearson M."/>
            <person name="Poon T.W."/>
            <person name="Priest M."/>
            <person name="Roberts A."/>
            <person name="Saif S."/>
            <person name="Shea T."/>
            <person name="Sisk P."/>
            <person name="Sykes S."/>
            <person name="Wortman J."/>
            <person name="Nusbaum C."/>
            <person name="Birren B."/>
        </authorList>
    </citation>
    <scope>NUCLEOTIDE SEQUENCE [LARGE SCALE GENOMIC DNA]</scope>
    <source>
        <strain evidence="9 11">ATCC 14025</strain>
    </source>
</reference>
<evidence type="ECO:0000256" key="4">
    <source>
        <dbReference type="ARBA" id="ARBA00022597"/>
    </source>
</evidence>
<dbReference type="GO" id="GO:0009401">
    <property type="term" value="P:phosphoenolpyruvate-dependent sugar phosphotransferase system"/>
    <property type="evidence" value="ECO:0007669"/>
    <property type="project" value="UniProtKB-KW"/>
</dbReference>
<keyword evidence="5" id="KW-0808">Transferase</keyword>
<comment type="caution">
    <text evidence="10">The sequence shown here is derived from an EMBL/GenBank/DDBJ whole genome shotgun (WGS) entry which is preliminary data.</text>
</comment>
<dbReference type="GO" id="GO:0016301">
    <property type="term" value="F:kinase activity"/>
    <property type="evidence" value="ECO:0007669"/>
    <property type="project" value="UniProtKB-KW"/>
</dbReference>
<evidence type="ECO:0000313" key="12">
    <source>
        <dbReference type="Proteomes" id="UP000014107"/>
    </source>
</evidence>
<dbReference type="Proteomes" id="UP000014107">
    <property type="component" value="Unassembled WGS sequence"/>
</dbReference>
<keyword evidence="7" id="KW-0418">Kinase</keyword>
<dbReference type="EMBL" id="AHYV01000043">
    <property type="protein sequence ID" value="EOT39743.1"/>
    <property type="molecule type" value="Genomic_DNA"/>
</dbReference>
<reference evidence="10 12" key="2">
    <citation type="submission" date="2013-03" db="EMBL/GenBank/DDBJ databases">
        <title>The Genome Sequence of Enterococcus avium ATCC_14025 (PacBio/Illumina hybrid assembly).</title>
        <authorList>
            <consortium name="The Broad Institute Genomics Platform"/>
            <consortium name="The Broad Institute Genome Sequencing Center for Infectious Disease"/>
            <person name="Earl A."/>
            <person name="Russ C."/>
            <person name="Gilmore M."/>
            <person name="Surin D."/>
            <person name="Walker B."/>
            <person name="Young S."/>
            <person name="Zeng Q."/>
            <person name="Gargeya S."/>
            <person name="Fitzgerald M."/>
            <person name="Haas B."/>
            <person name="Abouelleil A."/>
            <person name="Allen A.W."/>
            <person name="Alvarado L."/>
            <person name="Arachchi H.M."/>
            <person name="Berlin A.M."/>
            <person name="Chapman S.B."/>
            <person name="Gainer-Dewar J."/>
            <person name="Goldberg J."/>
            <person name="Griggs A."/>
            <person name="Gujja S."/>
            <person name="Hansen M."/>
            <person name="Howarth C."/>
            <person name="Imamovic A."/>
            <person name="Ireland A."/>
            <person name="Larimer J."/>
            <person name="McCowan C."/>
            <person name="Murphy C."/>
            <person name="Pearson M."/>
            <person name="Poon T.W."/>
            <person name="Priest M."/>
            <person name="Roberts A."/>
            <person name="Saif S."/>
            <person name="Shea T."/>
            <person name="Sisk P."/>
            <person name="Sykes S."/>
            <person name="Wortman J."/>
            <person name="Nusbaum C."/>
            <person name="Birren B."/>
        </authorList>
    </citation>
    <scope>NUCLEOTIDE SEQUENCE [LARGE SCALE GENOMIC DNA]</scope>
    <source>
        <strain evidence="10 12">ATCC 14025</strain>
    </source>
</reference>
<keyword evidence="4" id="KW-0762">Sugar transport</keyword>
<organism evidence="10 12">
    <name type="scientific">Enterococcus avium ATCC 14025</name>
    <dbReference type="NCBI Taxonomy" id="1140002"/>
    <lineage>
        <taxon>Bacteria</taxon>
        <taxon>Bacillati</taxon>
        <taxon>Bacillota</taxon>
        <taxon>Bacilli</taxon>
        <taxon>Lactobacillales</taxon>
        <taxon>Enterococcaceae</taxon>
        <taxon>Enterococcus</taxon>
    </lineage>
</organism>
<evidence type="ECO:0000259" key="8">
    <source>
        <dbReference type="PROSITE" id="PS51101"/>
    </source>
</evidence>
<evidence type="ECO:0000256" key="7">
    <source>
        <dbReference type="ARBA" id="ARBA00022777"/>
    </source>
</evidence>
<keyword evidence="6" id="KW-0598">Phosphotransferase system</keyword>
<dbReference type="AlphaFoldDB" id="A0AAV3IUD8"/>
<dbReference type="GO" id="GO:0005737">
    <property type="term" value="C:cytoplasm"/>
    <property type="evidence" value="ECO:0007669"/>
    <property type="project" value="UniProtKB-SubCell"/>
</dbReference>
<protein>
    <recommendedName>
        <fullName evidence="8">PTS EIIB type-4 domain-containing protein</fullName>
    </recommendedName>
</protein>
<dbReference type="GO" id="GO:0008982">
    <property type="term" value="F:protein-N(PI)-phosphohistidine-sugar phosphotransferase activity"/>
    <property type="evidence" value="ECO:0007669"/>
    <property type="project" value="InterPro"/>
</dbReference>
<dbReference type="InterPro" id="IPR036667">
    <property type="entry name" value="PTS_IIB_sorbose-sp_sf"/>
</dbReference>
<keyword evidence="3" id="KW-0963">Cytoplasm</keyword>
<sequence>MIVNVRIDERLIHGQVATMWTNHLKVNRIMVVDNVVVKNEMEKDVLKMAKPNSVKLSILTTKGASARITNGQYDDQRVFLIVKNPATLVELVDNGVMLEEINIGNMSAKKGSKQVAKSIGVTPEDIEAFKHLNEKGVKLVAQMVPNEDKSDFMKLLREEN</sequence>
<dbReference type="Pfam" id="PF03830">
    <property type="entry name" value="PTSIIB_sorb"/>
    <property type="match status" value="1"/>
</dbReference>
<keyword evidence="2" id="KW-0813">Transport</keyword>
<evidence type="ECO:0000313" key="9">
    <source>
        <dbReference type="EMBL" id="EOT39743.1"/>
    </source>
</evidence>
<gene>
    <name evidence="10" type="ORF">I570_04497</name>
    <name evidence="9" type="ORF">OMU_04015</name>
</gene>
<dbReference type="CDD" id="cd00001">
    <property type="entry name" value="PTS_IIB_man"/>
    <property type="match status" value="1"/>
</dbReference>
<dbReference type="InterPro" id="IPR004720">
    <property type="entry name" value="PTS_IIB_sorbose-sp"/>
</dbReference>
<dbReference type="SUPFAM" id="SSF52728">
    <property type="entry name" value="PTS IIb component"/>
    <property type="match status" value="1"/>
</dbReference>
<evidence type="ECO:0000313" key="10">
    <source>
        <dbReference type="EMBL" id="EOU15842.1"/>
    </source>
</evidence>
<evidence type="ECO:0000256" key="1">
    <source>
        <dbReference type="ARBA" id="ARBA00004496"/>
    </source>
</evidence>